<evidence type="ECO:0000313" key="22">
    <source>
        <dbReference type="EMBL" id="OGZ42963.1"/>
    </source>
</evidence>
<evidence type="ECO:0000256" key="1">
    <source>
        <dbReference type="ARBA" id="ARBA00004651"/>
    </source>
</evidence>
<feature type="transmembrane region" description="Helical" evidence="21">
    <location>
        <begin position="75"/>
        <end position="92"/>
    </location>
</feature>
<evidence type="ECO:0000256" key="18">
    <source>
        <dbReference type="ARBA" id="ARBA00041418"/>
    </source>
</evidence>
<evidence type="ECO:0000256" key="11">
    <source>
        <dbReference type="ARBA" id="ARBA00023136"/>
    </source>
</evidence>
<reference evidence="22 23" key="1">
    <citation type="journal article" date="2016" name="Nat. Commun.">
        <title>Thousands of microbial genomes shed light on interconnected biogeochemical processes in an aquifer system.</title>
        <authorList>
            <person name="Anantharaman K."/>
            <person name="Brown C.T."/>
            <person name="Hug L.A."/>
            <person name="Sharon I."/>
            <person name="Castelle C.J."/>
            <person name="Probst A.J."/>
            <person name="Thomas B.C."/>
            <person name="Singh A."/>
            <person name="Wilkins M.J."/>
            <person name="Karaoz U."/>
            <person name="Brodie E.L."/>
            <person name="Williams K.H."/>
            <person name="Hubbard S.S."/>
            <person name="Banfield J.F."/>
        </authorList>
    </citation>
    <scope>NUCLEOTIDE SEQUENCE [LARGE SCALE GENOMIC DNA]</scope>
</reference>
<evidence type="ECO:0000256" key="15">
    <source>
        <dbReference type="ARBA" id="ARBA00033270"/>
    </source>
</evidence>
<sequence length="367" mass="40131">MQRRRSKHVDYVFVIIGGFLLVAGLFILTSASFGLAELKFDTPYFYISRQLTAVAIGLGAMFIASKIHYRFWRKAALPILIFSVGLLLILFIPKLGTDYNKGAVRWLSIGPISFQPVELVKIAFIIYIAAWLDAKKKEIKSFSHGFIPFIFIVSFVGLFLVLQPNISSFIIIAGASLILYFIGGGKSAQIAGAVLLGGLLIVGFMYVVDYNFTRLLVFLHPESDPLGSGYQIKQSLIAIGSGGILGKGFGLSELKYKHLPEPVGDSIFAVFSEELGFTGNLTLIILFLFFFWRGMLIAVRAPDRFGQLLAAGIMLIILLQVVVNIGSFTGLLPITGIPLPFISYGRSAMVALLGSLGILLNISRYAV</sequence>
<keyword evidence="7 21" id="KW-0812">Transmembrane</keyword>
<dbReference type="GO" id="GO:0008955">
    <property type="term" value="F:peptidoglycan glycosyltransferase activity"/>
    <property type="evidence" value="ECO:0007669"/>
    <property type="project" value="UniProtKB-EC"/>
</dbReference>
<keyword evidence="12" id="KW-0131">Cell cycle</keyword>
<evidence type="ECO:0000256" key="2">
    <source>
        <dbReference type="ARBA" id="ARBA00004752"/>
    </source>
</evidence>
<evidence type="ECO:0000256" key="19">
    <source>
        <dbReference type="ARBA" id="ARBA00044770"/>
    </source>
</evidence>
<dbReference type="GO" id="GO:0032153">
    <property type="term" value="C:cell division site"/>
    <property type="evidence" value="ECO:0007669"/>
    <property type="project" value="TreeGrafter"/>
</dbReference>
<feature type="transmembrane region" description="Helical" evidence="21">
    <location>
        <begin position="112"/>
        <end position="130"/>
    </location>
</feature>
<evidence type="ECO:0000256" key="4">
    <source>
        <dbReference type="ARBA" id="ARBA00022618"/>
    </source>
</evidence>
<keyword evidence="13" id="KW-0961">Cell wall biogenesis/degradation</keyword>
<evidence type="ECO:0000256" key="21">
    <source>
        <dbReference type="SAM" id="Phobius"/>
    </source>
</evidence>
<feature type="transmembrane region" description="Helical" evidence="21">
    <location>
        <begin position="45"/>
        <end position="63"/>
    </location>
</feature>
<evidence type="ECO:0000256" key="6">
    <source>
        <dbReference type="ARBA" id="ARBA00022679"/>
    </source>
</evidence>
<keyword evidence="9" id="KW-0573">Peptidoglycan synthesis</keyword>
<keyword evidence="6" id="KW-0808">Transferase</keyword>
<keyword evidence="3" id="KW-1003">Cell membrane</keyword>
<comment type="subcellular location">
    <subcellularLocation>
        <location evidence="1">Cell membrane</location>
        <topology evidence="1">Multi-pass membrane protein</topology>
    </subcellularLocation>
</comment>
<dbReference type="Proteomes" id="UP000176700">
    <property type="component" value="Unassembled WGS sequence"/>
</dbReference>
<keyword evidence="11 21" id="KW-0472">Membrane</keyword>
<keyword evidence="5" id="KW-0328">Glycosyltransferase</keyword>
<evidence type="ECO:0000256" key="17">
    <source>
        <dbReference type="ARBA" id="ARBA00041185"/>
    </source>
</evidence>
<dbReference type="GO" id="GO:0015648">
    <property type="term" value="F:lipid-linked peptidoglycan transporter activity"/>
    <property type="evidence" value="ECO:0007669"/>
    <property type="project" value="TreeGrafter"/>
</dbReference>
<name>A0A1G2FY11_9BACT</name>
<evidence type="ECO:0000256" key="3">
    <source>
        <dbReference type="ARBA" id="ARBA00022475"/>
    </source>
</evidence>
<dbReference type="EC" id="2.4.99.28" evidence="19"/>
<organism evidence="22 23">
    <name type="scientific">Candidatus Ryanbacteria bacterium RIFCSPHIGHO2_01_45_13</name>
    <dbReference type="NCBI Taxonomy" id="1802112"/>
    <lineage>
        <taxon>Bacteria</taxon>
        <taxon>Candidatus Ryaniibacteriota</taxon>
    </lineage>
</organism>
<dbReference type="GO" id="GO:0008360">
    <property type="term" value="P:regulation of cell shape"/>
    <property type="evidence" value="ECO:0007669"/>
    <property type="project" value="UniProtKB-KW"/>
</dbReference>
<evidence type="ECO:0000256" key="12">
    <source>
        <dbReference type="ARBA" id="ARBA00023306"/>
    </source>
</evidence>
<evidence type="ECO:0000256" key="14">
    <source>
        <dbReference type="ARBA" id="ARBA00032370"/>
    </source>
</evidence>
<comment type="pathway">
    <text evidence="2">Cell wall biogenesis; peptidoglycan biosynthesis.</text>
</comment>
<dbReference type="InterPro" id="IPR013437">
    <property type="entry name" value="FtsW"/>
</dbReference>
<dbReference type="EMBL" id="MHNI01000012">
    <property type="protein sequence ID" value="OGZ42963.1"/>
    <property type="molecule type" value="Genomic_DNA"/>
</dbReference>
<dbReference type="GO" id="GO:0005886">
    <property type="term" value="C:plasma membrane"/>
    <property type="evidence" value="ECO:0007669"/>
    <property type="project" value="UniProtKB-SubCell"/>
</dbReference>
<evidence type="ECO:0000256" key="16">
    <source>
        <dbReference type="ARBA" id="ARBA00038053"/>
    </source>
</evidence>
<evidence type="ECO:0000256" key="9">
    <source>
        <dbReference type="ARBA" id="ARBA00022984"/>
    </source>
</evidence>
<dbReference type="Pfam" id="PF01098">
    <property type="entry name" value="FTSW_RODA_SPOVE"/>
    <property type="match status" value="1"/>
</dbReference>
<accession>A0A1G2FY11</accession>
<keyword evidence="10 21" id="KW-1133">Transmembrane helix</keyword>
<evidence type="ECO:0000313" key="23">
    <source>
        <dbReference type="Proteomes" id="UP000176700"/>
    </source>
</evidence>
<dbReference type="PANTHER" id="PTHR30474">
    <property type="entry name" value="CELL CYCLE PROTEIN"/>
    <property type="match status" value="1"/>
</dbReference>
<protein>
    <recommendedName>
        <fullName evidence="17">Probable peptidoglycan glycosyltransferase FtsW</fullName>
        <ecNumber evidence="19">2.4.99.28</ecNumber>
    </recommendedName>
    <alternativeName>
        <fullName evidence="18">Cell division protein FtsW</fullName>
    </alternativeName>
    <alternativeName>
        <fullName evidence="15">Cell wall polymerase</fullName>
    </alternativeName>
    <alternativeName>
        <fullName evidence="14">Peptidoglycan polymerase</fullName>
    </alternativeName>
</protein>
<feature type="transmembrane region" description="Helical" evidence="21">
    <location>
        <begin position="308"/>
        <end position="329"/>
    </location>
</feature>
<evidence type="ECO:0000256" key="13">
    <source>
        <dbReference type="ARBA" id="ARBA00023316"/>
    </source>
</evidence>
<evidence type="ECO:0000256" key="8">
    <source>
        <dbReference type="ARBA" id="ARBA00022960"/>
    </source>
</evidence>
<keyword evidence="8" id="KW-0133">Cell shape</keyword>
<feature type="transmembrane region" description="Helical" evidence="21">
    <location>
        <begin position="166"/>
        <end position="183"/>
    </location>
</feature>
<evidence type="ECO:0000256" key="5">
    <source>
        <dbReference type="ARBA" id="ARBA00022676"/>
    </source>
</evidence>
<dbReference type="PANTHER" id="PTHR30474:SF2">
    <property type="entry name" value="PEPTIDOGLYCAN GLYCOSYLTRANSFERASE FTSW-RELATED"/>
    <property type="match status" value="1"/>
</dbReference>
<feature type="transmembrane region" description="Helical" evidence="21">
    <location>
        <begin position="190"/>
        <end position="208"/>
    </location>
</feature>
<dbReference type="GO" id="GO:0071555">
    <property type="term" value="P:cell wall organization"/>
    <property type="evidence" value="ECO:0007669"/>
    <property type="project" value="UniProtKB-KW"/>
</dbReference>
<proteinExistence type="inferred from homology"/>
<comment type="similarity">
    <text evidence="16">Belongs to the SEDS family. FtsW subfamily.</text>
</comment>
<feature type="transmembrane region" description="Helical" evidence="21">
    <location>
        <begin position="142"/>
        <end position="160"/>
    </location>
</feature>
<feature type="transmembrane region" description="Helical" evidence="21">
    <location>
        <begin position="275"/>
        <end position="296"/>
    </location>
</feature>
<evidence type="ECO:0000256" key="20">
    <source>
        <dbReference type="ARBA" id="ARBA00049902"/>
    </source>
</evidence>
<gene>
    <name evidence="22" type="ORF">A2W41_02515</name>
</gene>
<dbReference type="AlphaFoldDB" id="A0A1G2FY11"/>
<dbReference type="GO" id="GO:0051301">
    <property type="term" value="P:cell division"/>
    <property type="evidence" value="ECO:0007669"/>
    <property type="project" value="UniProtKB-KW"/>
</dbReference>
<comment type="caution">
    <text evidence="22">The sequence shown here is derived from an EMBL/GenBank/DDBJ whole genome shotgun (WGS) entry which is preliminary data.</text>
</comment>
<keyword evidence="4 22" id="KW-0132">Cell division</keyword>
<evidence type="ECO:0000256" key="7">
    <source>
        <dbReference type="ARBA" id="ARBA00022692"/>
    </source>
</evidence>
<dbReference type="NCBIfam" id="TIGR02614">
    <property type="entry name" value="ftsW"/>
    <property type="match status" value="1"/>
</dbReference>
<feature type="transmembrane region" description="Helical" evidence="21">
    <location>
        <begin position="341"/>
        <end position="362"/>
    </location>
</feature>
<dbReference type="InterPro" id="IPR001182">
    <property type="entry name" value="FtsW/RodA"/>
</dbReference>
<evidence type="ECO:0000256" key="10">
    <source>
        <dbReference type="ARBA" id="ARBA00022989"/>
    </source>
</evidence>
<comment type="catalytic activity">
    <reaction evidence="20">
        <text>[GlcNAc-(1-&gt;4)-Mur2Ac(oyl-L-Ala-gamma-D-Glu-L-Lys-D-Ala-D-Ala)](n)-di-trans,octa-cis-undecaprenyl diphosphate + beta-D-GlcNAc-(1-&gt;4)-Mur2Ac(oyl-L-Ala-gamma-D-Glu-L-Lys-D-Ala-D-Ala)-di-trans,octa-cis-undecaprenyl diphosphate = [GlcNAc-(1-&gt;4)-Mur2Ac(oyl-L-Ala-gamma-D-Glu-L-Lys-D-Ala-D-Ala)](n+1)-di-trans,octa-cis-undecaprenyl diphosphate + di-trans,octa-cis-undecaprenyl diphosphate + H(+)</text>
        <dbReference type="Rhea" id="RHEA:23708"/>
        <dbReference type="Rhea" id="RHEA-COMP:9602"/>
        <dbReference type="Rhea" id="RHEA-COMP:9603"/>
        <dbReference type="ChEBI" id="CHEBI:15378"/>
        <dbReference type="ChEBI" id="CHEBI:58405"/>
        <dbReference type="ChEBI" id="CHEBI:60033"/>
        <dbReference type="ChEBI" id="CHEBI:78435"/>
        <dbReference type="EC" id="2.4.99.28"/>
    </reaction>
</comment>
<feature type="transmembrane region" description="Helical" evidence="21">
    <location>
        <begin position="12"/>
        <end position="33"/>
    </location>
</feature>
<dbReference type="GO" id="GO:0009252">
    <property type="term" value="P:peptidoglycan biosynthetic process"/>
    <property type="evidence" value="ECO:0007669"/>
    <property type="project" value="UniProtKB-KW"/>
</dbReference>